<gene>
    <name evidence="1" type="ORF">SAMN04489710_102383</name>
</gene>
<reference evidence="2" key="1">
    <citation type="submission" date="2016-10" db="EMBL/GenBank/DDBJ databases">
        <authorList>
            <person name="Varghese N."/>
            <person name="Submissions S."/>
        </authorList>
    </citation>
    <scope>NUCLEOTIDE SEQUENCE [LARGE SCALE GENOMIC DNA]</scope>
    <source>
        <strain evidence="2">DSM 7481</strain>
    </source>
</reference>
<dbReference type="AlphaFoldDB" id="A0A1I1T025"/>
<dbReference type="Proteomes" id="UP000199517">
    <property type="component" value="Unassembled WGS sequence"/>
</dbReference>
<keyword evidence="2" id="KW-1185">Reference proteome</keyword>
<evidence type="ECO:0000313" key="1">
    <source>
        <dbReference type="EMBL" id="SFD48650.1"/>
    </source>
</evidence>
<name>A0A1I1T025_9BURK</name>
<dbReference type="STRING" id="32040.SAMN04489710_102383"/>
<proteinExistence type="predicted"/>
<dbReference type="EMBL" id="FOMQ01000002">
    <property type="protein sequence ID" value="SFD48650.1"/>
    <property type="molecule type" value="Genomic_DNA"/>
</dbReference>
<accession>A0A1I1T025</accession>
<organism evidence="1 2">
    <name type="scientific">Paracidovorax konjaci</name>
    <dbReference type="NCBI Taxonomy" id="32040"/>
    <lineage>
        <taxon>Bacteria</taxon>
        <taxon>Pseudomonadati</taxon>
        <taxon>Pseudomonadota</taxon>
        <taxon>Betaproteobacteria</taxon>
        <taxon>Burkholderiales</taxon>
        <taxon>Comamonadaceae</taxon>
        <taxon>Paracidovorax</taxon>
    </lineage>
</organism>
<protein>
    <submittedName>
        <fullName evidence="1">Uncharacterized protein</fullName>
    </submittedName>
</protein>
<evidence type="ECO:0000313" key="2">
    <source>
        <dbReference type="Proteomes" id="UP000199517"/>
    </source>
</evidence>
<sequence>MPNLDLYAEFQISANDIYTQGEQILALHADPNAYLHSPALSTKKVAMR</sequence>